<dbReference type="GO" id="GO:0015473">
    <property type="term" value="F:fimbrial usher porin activity"/>
    <property type="evidence" value="ECO:0007669"/>
    <property type="project" value="InterPro"/>
</dbReference>
<dbReference type="SUPFAM" id="SSF141729">
    <property type="entry name" value="FimD N-terminal domain-like"/>
    <property type="match status" value="1"/>
</dbReference>
<keyword evidence="9" id="KW-1029">Fimbrium biogenesis</keyword>
<comment type="similarity">
    <text evidence="2 9">Belongs to the fimbrial export usher family.</text>
</comment>
<dbReference type="Proteomes" id="UP001243195">
    <property type="component" value="Unassembled WGS sequence"/>
</dbReference>
<dbReference type="Pfam" id="PF00577">
    <property type="entry name" value="Usher"/>
    <property type="match status" value="1"/>
</dbReference>
<dbReference type="FunFam" id="2.60.40.3110:FF:000001">
    <property type="entry name" value="Putative fimbrial outer membrane usher"/>
    <property type="match status" value="1"/>
</dbReference>
<keyword evidence="7 9" id="KW-0472">Membrane</keyword>
<keyword evidence="3 9" id="KW-0813">Transport</keyword>
<proteinExistence type="inferred from homology"/>
<dbReference type="Gene3D" id="2.60.40.3110">
    <property type="match status" value="1"/>
</dbReference>
<dbReference type="InterPro" id="IPR037224">
    <property type="entry name" value="PapC_N_sf"/>
</dbReference>
<evidence type="ECO:0000256" key="4">
    <source>
        <dbReference type="ARBA" id="ARBA00022452"/>
    </source>
</evidence>
<dbReference type="PANTHER" id="PTHR30451:SF6">
    <property type="entry name" value="OUTER MEMBRANE USHER PROTEIN SFMD"/>
    <property type="match status" value="1"/>
</dbReference>
<dbReference type="EMBL" id="JAVIDA010000015">
    <property type="protein sequence ID" value="MDQ9072136.1"/>
    <property type="molecule type" value="Genomic_DNA"/>
</dbReference>
<dbReference type="InterPro" id="IPR000015">
    <property type="entry name" value="Fimb_usher"/>
</dbReference>
<feature type="domain" description="PapC-like C-terminal" evidence="10">
    <location>
        <begin position="793"/>
        <end position="856"/>
    </location>
</feature>
<comment type="subcellular location">
    <subcellularLocation>
        <location evidence="1 9">Cell outer membrane</location>
        <topology evidence="1 9">Multi-pass membrane protein</topology>
    </subcellularLocation>
</comment>
<sequence length="872" mass="96270">MNMLCNTPANAVCMRRNIKLSPFGSVITLAISMTVAGLTHAEQVFNPAFLKDNLSHAEVSDLTRFEKSTYQLPGVYRVDIYVNDQYVMTRDVNFIEKQDIQDKTGLMPCLDQKTLQGFSINMGQYPALTEQNQQCPDFISIIEGANSQFQFDKQKLYISLPQASLRNQIRGYIAPDQWDAGINAMFMNYHLSGYNNSKTDSDSLFLRLDNGINLGSWQLRHSSSWNYSSRNGRSTDDWNNLNTYLQKTIIPLKSQLVIGDGSTNSEVFESFGFRGVHLSTADAMYPDSQQGYAPTVRGVAKTNAKVVIKQNGYVIQQTNVAPGPFIIQDLNPTSISGDLLVTIEENDGSVQSFTVPYSSLPILQREGRTKYSVVAGEYRSGLNSQDSPTVVQATAIHGLKKGFSVYAGTQLSEKYKSALLGMGANLGDFGALSFDFTHADSELADKSTHQGQSLRFLYSKSLLSSGTTFQLLGYRYSTKGFYTLGDVAYNRMSGYHTSETQDGNQANTPIITDYFDLYDAKKGRFEVNISHSLGKYGSVFVSGNQQTYWGTTKRNEWIQAGYANSWKALNYSFSVSHNKFSQIDQSETMYAFNLSFPLDRLWPKSNFQDSPIKNAYGTLSSTQNSNGNDSYLAGLSGTLLKDRNLSYSINQGRVTTQGDIGSVTLNYDGRYGSVGAGYSYEKNSNQLTYNASGGVLAHANGLTFGQPLGATSILIKAPGAKDVDIENYTGVRTDWRGYAIVPYATEYRANRVALNANSFSNNLEINNNVENVVPIKGAIVRADFDTSIGVRALVTLSHQGQFVPYASSVIEQNSSARGMVTDDGRSYLTGLPSKGNLEVRWGDAENEKCLAVYDISEQDLSKPVVQFDLECK</sequence>
<keyword evidence="8 9" id="KW-0998">Cell outer membrane</keyword>
<evidence type="ECO:0000256" key="9">
    <source>
        <dbReference type="RuleBase" id="RU003884"/>
    </source>
</evidence>
<evidence type="ECO:0000259" key="10">
    <source>
        <dbReference type="Pfam" id="PF13953"/>
    </source>
</evidence>
<dbReference type="InterPro" id="IPR043142">
    <property type="entry name" value="PapC-like_C_sf"/>
</dbReference>
<gene>
    <name evidence="12" type="primary">fimD</name>
    <name evidence="12" type="ORF">RFH51_11765</name>
</gene>
<dbReference type="RefSeq" id="WP_308956581.1">
    <property type="nucleotide sequence ID" value="NZ_JAVICY010000018.1"/>
</dbReference>
<dbReference type="PANTHER" id="PTHR30451">
    <property type="entry name" value="OUTER MEMBRANE USHER PROTEIN"/>
    <property type="match status" value="1"/>
</dbReference>
<keyword evidence="4" id="KW-1134">Transmembrane beta strand</keyword>
<keyword evidence="6" id="KW-0732">Signal</keyword>
<reference evidence="12" key="1">
    <citation type="submission" date="2023-08" db="EMBL/GenBank/DDBJ databases">
        <title>Emergence of clinically-relevant ST2 carbapenem-resistant Acinetobacter baumannii strains in hospital sewages in Zhejiang, East of China.</title>
        <authorList>
            <person name="Kaichao C."/>
            <person name="Zhang R."/>
        </authorList>
    </citation>
    <scope>NUCLEOTIDE SEQUENCE</scope>
    <source>
        <strain evidence="12">M-SY-60</strain>
    </source>
</reference>
<evidence type="ECO:0000256" key="5">
    <source>
        <dbReference type="ARBA" id="ARBA00022692"/>
    </source>
</evidence>
<dbReference type="AlphaFoldDB" id="A0AAW8JLE2"/>
<dbReference type="Gene3D" id="2.60.40.2070">
    <property type="match status" value="1"/>
</dbReference>
<dbReference type="InterPro" id="IPR025885">
    <property type="entry name" value="PapC_N"/>
</dbReference>
<evidence type="ECO:0000256" key="6">
    <source>
        <dbReference type="ARBA" id="ARBA00022729"/>
    </source>
</evidence>
<organism evidence="12 13">
    <name type="scientific">Acinetobacter gerneri</name>
    <dbReference type="NCBI Taxonomy" id="202952"/>
    <lineage>
        <taxon>Bacteria</taxon>
        <taxon>Pseudomonadati</taxon>
        <taxon>Pseudomonadota</taxon>
        <taxon>Gammaproteobacteria</taxon>
        <taxon>Moraxellales</taxon>
        <taxon>Moraxellaceae</taxon>
        <taxon>Acinetobacter</taxon>
    </lineage>
</organism>
<evidence type="ECO:0000256" key="8">
    <source>
        <dbReference type="ARBA" id="ARBA00023237"/>
    </source>
</evidence>
<protein>
    <submittedName>
        <fullName evidence="12">Outer membrane usher protein FimD</fullName>
    </submittedName>
</protein>
<evidence type="ECO:0000256" key="1">
    <source>
        <dbReference type="ARBA" id="ARBA00004571"/>
    </source>
</evidence>
<dbReference type="Pfam" id="PF13953">
    <property type="entry name" value="PapC_C"/>
    <property type="match status" value="1"/>
</dbReference>
<dbReference type="InterPro" id="IPR025949">
    <property type="entry name" value="PapC-like_C"/>
</dbReference>
<dbReference type="Pfam" id="PF13954">
    <property type="entry name" value="PapC_N"/>
    <property type="match status" value="1"/>
</dbReference>
<dbReference type="FunFam" id="2.60.40.2610:FF:000001">
    <property type="entry name" value="Outer membrane fimbrial usher protein"/>
    <property type="match status" value="1"/>
</dbReference>
<evidence type="ECO:0000256" key="3">
    <source>
        <dbReference type="ARBA" id="ARBA00022448"/>
    </source>
</evidence>
<evidence type="ECO:0000259" key="11">
    <source>
        <dbReference type="Pfam" id="PF13954"/>
    </source>
</evidence>
<dbReference type="Gene3D" id="2.60.40.2610">
    <property type="entry name" value="Outer membrane usher protein FimD, plug domain"/>
    <property type="match status" value="1"/>
</dbReference>
<keyword evidence="5 9" id="KW-0812">Transmembrane</keyword>
<comment type="caution">
    <text evidence="12">The sequence shown here is derived from an EMBL/GenBank/DDBJ whole genome shotgun (WGS) entry which is preliminary data.</text>
</comment>
<dbReference type="GO" id="GO:0009279">
    <property type="term" value="C:cell outer membrane"/>
    <property type="evidence" value="ECO:0007669"/>
    <property type="project" value="UniProtKB-SubCell"/>
</dbReference>
<evidence type="ECO:0000313" key="13">
    <source>
        <dbReference type="Proteomes" id="UP001243195"/>
    </source>
</evidence>
<evidence type="ECO:0000256" key="2">
    <source>
        <dbReference type="ARBA" id="ARBA00008064"/>
    </source>
</evidence>
<dbReference type="GO" id="GO:0009297">
    <property type="term" value="P:pilus assembly"/>
    <property type="evidence" value="ECO:0007669"/>
    <property type="project" value="InterPro"/>
</dbReference>
<accession>A0AAW8JLE2</accession>
<evidence type="ECO:0000256" key="7">
    <source>
        <dbReference type="ARBA" id="ARBA00023136"/>
    </source>
</evidence>
<dbReference type="NCBIfam" id="NF011745">
    <property type="entry name" value="PRK15198.1"/>
    <property type="match status" value="1"/>
</dbReference>
<dbReference type="Gene3D" id="3.10.20.410">
    <property type="match status" value="1"/>
</dbReference>
<feature type="domain" description="PapC N-terminal" evidence="11">
    <location>
        <begin position="45"/>
        <end position="192"/>
    </location>
</feature>
<dbReference type="PROSITE" id="PS01151">
    <property type="entry name" value="FIMBRIAL_USHER"/>
    <property type="match status" value="1"/>
</dbReference>
<dbReference type="InterPro" id="IPR018030">
    <property type="entry name" value="Fimbrial_membr_usher_CS"/>
</dbReference>
<dbReference type="InterPro" id="IPR042186">
    <property type="entry name" value="FimD_plug_dom"/>
</dbReference>
<name>A0AAW8JLE2_9GAMM</name>
<evidence type="ECO:0000313" key="12">
    <source>
        <dbReference type="EMBL" id="MDQ9072136.1"/>
    </source>
</evidence>